<feature type="transmembrane region" description="Helical" evidence="2">
    <location>
        <begin position="174"/>
        <end position="195"/>
    </location>
</feature>
<sequence>MAIRKSKINIDTEERSDFDNMMNDVENEVEEQQAEDGLVNRVPELKQLSEDIDKATNTFINATLELESAIQQYQRAETKLGGSVNTICQKVDTINTHIDNVLKNAPTKLNVAVHASDEDMNAIQNLFNNEHKWILGKMQAHYREINSMFADELRVAQKRYKEYDGCYLGHYIQYFFWFFFTLGFFVFVAVVVSWIGGYNGWFK</sequence>
<keyword evidence="1" id="KW-0175">Coiled coil</keyword>
<feature type="coiled-coil region" evidence="1">
    <location>
        <begin position="15"/>
        <end position="79"/>
    </location>
</feature>
<keyword evidence="2" id="KW-0472">Membrane</keyword>
<dbReference type="Proteomes" id="UP001209344">
    <property type="component" value="Unassembled WGS sequence"/>
</dbReference>
<evidence type="ECO:0000256" key="2">
    <source>
        <dbReference type="SAM" id="Phobius"/>
    </source>
</evidence>
<reference evidence="3" key="1">
    <citation type="submission" date="2022-11" db="EMBL/GenBank/DDBJ databases">
        <title>Genomic repertoires linked with pathogenic potency of arthritogenic Prevotella copri isolated from the gut of rheumatoid arthritis patients.</title>
        <authorList>
            <person name="Nii T."/>
            <person name="Maeda Y."/>
            <person name="Motooka D."/>
            <person name="Naito M."/>
            <person name="Matsumoto Y."/>
            <person name="Ogawa T."/>
            <person name="Oguro-Igashira E."/>
            <person name="Kishikawa T."/>
            <person name="Yamashita M."/>
            <person name="Koizumi S."/>
            <person name="Kurakawa T."/>
            <person name="Okumura R."/>
            <person name="Kayama H."/>
            <person name="Murakami M."/>
            <person name="Sakaguchi T."/>
            <person name="Das B."/>
            <person name="Nakamura S."/>
            <person name="Okada Y."/>
            <person name="Kumanogoh A."/>
            <person name="Takeda K."/>
        </authorList>
    </citation>
    <scope>NUCLEOTIDE SEQUENCE</scope>
    <source>
        <strain evidence="3">F3-75</strain>
    </source>
</reference>
<dbReference type="AlphaFoldDB" id="A0AAP3BD97"/>
<dbReference type="RefSeq" id="WP_178265114.1">
    <property type="nucleotide sequence ID" value="NZ_JAPDVK010000001.1"/>
</dbReference>
<dbReference type="EMBL" id="JAPDVK010000001">
    <property type="protein sequence ID" value="MCW4127624.1"/>
    <property type="molecule type" value="Genomic_DNA"/>
</dbReference>
<keyword evidence="2" id="KW-1133">Transmembrane helix</keyword>
<gene>
    <name evidence="3" type="ORF">ONT16_04985</name>
</gene>
<evidence type="ECO:0000313" key="3">
    <source>
        <dbReference type="EMBL" id="MCW4127624.1"/>
    </source>
</evidence>
<comment type="caution">
    <text evidence="3">The sequence shown here is derived from an EMBL/GenBank/DDBJ whole genome shotgun (WGS) entry which is preliminary data.</text>
</comment>
<evidence type="ECO:0000256" key="1">
    <source>
        <dbReference type="SAM" id="Coils"/>
    </source>
</evidence>
<protein>
    <submittedName>
        <fullName evidence="3">Uncharacterized protein</fullName>
    </submittedName>
</protein>
<proteinExistence type="predicted"/>
<organism evidence="3 4">
    <name type="scientific">Segatella copri</name>
    <dbReference type="NCBI Taxonomy" id="165179"/>
    <lineage>
        <taxon>Bacteria</taxon>
        <taxon>Pseudomonadati</taxon>
        <taxon>Bacteroidota</taxon>
        <taxon>Bacteroidia</taxon>
        <taxon>Bacteroidales</taxon>
        <taxon>Prevotellaceae</taxon>
        <taxon>Segatella</taxon>
    </lineage>
</organism>
<name>A0AAP3BD97_9BACT</name>
<evidence type="ECO:0000313" key="4">
    <source>
        <dbReference type="Proteomes" id="UP001209344"/>
    </source>
</evidence>
<accession>A0AAP3BD97</accession>
<keyword evidence="2" id="KW-0812">Transmembrane</keyword>